<feature type="signal peptide" evidence="2">
    <location>
        <begin position="1"/>
        <end position="17"/>
    </location>
</feature>
<protein>
    <submittedName>
        <fullName evidence="4">Beta-glucanase (GH16 family)</fullName>
    </submittedName>
</protein>
<dbReference type="Pfam" id="PF00722">
    <property type="entry name" value="Glyco_hydro_16"/>
    <property type="match status" value="1"/>
</dbReference>
<keyword evidence="5" id="KW-1185">Reference proteome</keyword>
<comment type="similarity">
    <text evidence="1">Belongs to the glycosyl hydrolase 16 family.</text>
</comment>
<comment type="caution">
    <text evidence="4">The sequence shown here is derived from an EMBL/GenBank/DDBJ whole genome shotgun (WGS) entry which is preliminary data.</text>
</comment>
<sequence>MRYLSGLLVFSVCFASACNVTSIPKSASGADAGAGVAGSEAKILRESLADRALHWSDEFNGTELDTTAWNYELGDGCPNLCGWGNNERQIYTRTNHRLEGGNLIITADKHGDRYTSTRITTKDKKSFRYGRIETRAKLPAGQGVWPAFWMLGDNIDEAQWPLAGEIDILEYVGRSPGEIFTTLHTKANHGNNASTKTTRFKDIEVGFHRYAAEWTPQMITFFVDDQLVFTFAPEKRSEAVWPFDQEFYLLLNVAIGGNYGGPEVDDSIFPQEFTIDYVRVYALD</sequence>
<evidence type="ECO:0000256" key="2">
    <source>
        <dbReference type="SAM" id="SignalP"/>
    </source>
</evidence>
<feature type="chain" id="PRO_5046717927" evidence="2">
    <location>
        <begin position="18"/>
        <end position="284"/>
    </location>
</feature>
<dbReference type="PANTHER" id="PTHR10963">
    <property type="entry name" value="GLYCOSYL HYDROLASE-RELATED"/>
    <property type="match status" value="1"/>
</dbReference>
<feature type="domain" description="GH16" evidence="3">
    <location>
        <begin position="53"/>
        <end position="284"/>
    </location>
</feature>
<evidence type="ECO:0000313" key="5">
    <source>
        <dbReference type="Proteomes" id="UP000770785"/>
    </source>
</evidence>
<organism evidence="4 5">
    <name type="scientific">Neolewinella antarctica</name>
    <dbReference type="NCBI Taxonomy" id="442734"/>
    <lineage>
        <taxon>Bacteria</taxon>
        <taxon>Pseudomonadati</taxon>
        <taxon>Bacteroidota</taxon>
        <taxon>Saprospiria</taxon>
        <taxon>Saprospirales</taxon>
        <taxon>Lewinellaceae</taxon>
        <taxon>Neolewinella</taxon>
    </lineage>
</organism>
<name>A0ABX0XBF3_9BACT</name>
<dbReference type="SUPFAM" id="SSF49899">
    <property type="entry name" value="Concanavalin A-like lectins/glucanases"/>
    <property type="match status" value="1"/>
</dbReference>
<dbReference type="InterPro" id="IPR000757">
    <property type="entry name" value="Beta-glucanase-like"/>
</dbReference>
<evidence type="ECO:0000313" key="4">
    <source>
        <dbReference type="EMBL" id="NJC26249.1"/>
    </source>
</evidence>
<dbReference type="RefSeq" id="WP_168037004.1">
    <property type="nucleotide sequence ID" value="NZ_JAATJH010000002.1"/>
</dbReference>
<proteinExistence type="inferred from homology"/>
<dbReference type="PROSITE" id="PS51257">
    <property type="entry name" value="PROKAR_LIPOPROTEIN"/>
    <property type="match status" value="1"/>
</dbReference>
<dbReference type="EMBL" id="JAATJH010000002">
    <property type="protein sequence ID" value="NJC26249.1"/>
    <property type="molecule type" value="Genomic_DNA"/>
</dbReference>
<gene>
    <name evidence="4" type="ORF">GGR27_001748</name>
</gene>
<dbReference type="CDD" id="cd08023">
    <property type="entry name" value="GH16_laminarinase_like"/>
    <property type="match status" value="1"/>
</dbReference>
<evidence type="ECO:0000256" key="1">
    <source>
        <dbReference type="ARBA" id="ARBA00006865"/>
    </source>
</evidence>
<keyword evidence="2" id="KW-0732">Signal</keyword>
<dbReference type="InterPro" id="IPR050546">
    <property type="entry name" value="Glycosyl_Hydrlase_16"/>
</dbReference>
<dbReference type="Gene3D" id="2.60.120.200">
    <property type="match status" value="1"/>
</dbReference>
<reference evidence="4 5" key="1">
    <citation type="submission" date="2020-03" db="EMBL/GenBank/DDBJ databases">
        <title>Genomic Encyclopedia of Type Strains, Phase IV (KMG-IV): sequencing the most valuable type-strain genomes for metagenomic binning, comparative biology and taxonomic classification.</title>
        <authorList>
            <person name="Goeker M."/>
        </authorList>
    </citation>
    <scope>NUCLEOTIDE SEQUENCE [LARGE SCALE GENOMIC DNA]</scope>
    <source>
        <strain evidence="4 5">DSM 105096</strain>
    </source>
</reference>
<evidence type="ECO:0000259" key="3">
    <source>
        <dbReference type="PROSITE" id="PS51762"/>
    </source>
</evidence>
<dbReference type="Proteomes" id="UP000770785">
    <property type="component" value="Unassembled WGS sequence"/>
</dbReference>
<accession>A0ABX0XBF3</accession>
<dbReference type="PROSITE" id="PS51762">
    <property type="entry name" value="GH16_2"/>
    <property type="match status" value="1"/>
</dbReference>
<dbReference type="InterPro" id="IPR013320">
    <property type="entry name" value="ConA-like_dom_sf"/>
</dbReference>
<dbReference type="PANTHER" id="PTHR10963:SF55">
    <property type="entry name" value="GLYCOSIDE HYDROLASE FAMILY 16 PROTEIN"/>
    <property type="match status" value="1"/>
</dbReference>